<evidence type="ECO:0000259" key="9">
    <source>
        <dbReference type="SMART" id="SM01403"/>
    </source>
</evidence>
<comment type="subcellular location">
    <subcellularLocation>
        <location evidence="1">Mitochondrion</location>
    </subcellularLocation>
</comment>
<feature type="domain" description="Small ribosomal subunit protein uS10" evidence="9">
    <location>
        <begin position="112"/>
        <end position="209"/>
    </location>
</feature>
<comment type="similarity">
    <text evidence="2">Belongs to the universal ribosomal protein uS10 family.</text>
</comment>
<dbReference type="GO" id="GO:0005763">
    <property type="term" value="C:mitochondrial small ribosomal subunit"/>
    <property type="evidence" value="ECO:0007669"/>
    <property type="project" value="InterPro"/>
</dbReference>
<dbReference type="Gene3D" id="3.30.70.600">
    <property type="entry name" value="Ribosomal protein S10 domain"/>
    <property type="match status" value="1"/>
</dbReference>
<keyword evidence="3" id="KW-0689">Ribosomal protein</keyword>
<evidence type="ECO:0000256" key="8">
    <source>
        <dbReference type="SAM" id="MobiDB-lite"/>
    </source>
</evidence>
<dbReference type="InterPro" id="IPR027486">
    <property type="entry name" value="Ribosomal_uS10_dom"/>
</dbReference>
<dbReference type="GO" id="GO:0003735">
    <property type="term" value="F:structural constituent of ribosome"/>
    <property type="evidence" value="ECO:0007669"/>
    <property type="project" value="InterPro"/>
</dbReference>
<sequence length="255" mass="28732">MATLLTSKMIRAFGRPLSAILSSEPFLVQTVLKDHGSFRFLSQLSRLQLPKSGLSHTSCLSQCPTGSPLPTPTLVSQCTRLASSPYTTSNQPTQQEQANNEEPEDKLYKWIELKVKGHEDAVLESYTKYVNLAASELDINVDSIAKPFRNIKRLTLLKSRHVYKKHRVQYEMRTYYRVIRLKHLTGSTASVFLEYIQRNLPEGVAMQVKKCSIERLPVHLQSPPEQLSEEDLDISSSSSSSSSSESEDEAQDITK</sequence>
<dbReference type="Pfam" id="PF00338">
    <property type="entry name" value="Ribosomal_S10"/>
    <property type="match status" value="1"/>
</dbReference>
<evidence type="ECO:0000256" key="5">
    <source>
        <dbReference type="ARBA" id="ARBA00023274"/>
    </source>
</evidence>
<keyword evidence="5" id="KW-0687">Ribonucleoprotein</keyword>
<evidence type="ECO:0000256" key="4">
    <source>
        <dbReference type="ARBA" id="ARBA00023128"/>
    </source>
</evidence>
<dbReference type="OMA" id="AKPFRNI"/>
<evidence type="ECO:0000256" key="2">
    <source>
        <dbReference type="ARBA" id="ARBA00007102"/>
    </source>
</evidence>
<protein>
    <recommendedName>
        <fullName evidence="6">Small ribosomal subunit protein uS10m</fullName>
    </recommendedName>
    <alternativeName>
        <fullName evidence="7">28S ribosomal protein S10, mitochondrial</fullName>
    </alternativeName>
</protein>
<dbReference type="PANTHER" id="PTHR13334">
    <property type="entry name" value="MITOCHONDRIAL 28S RIBOSOMAL PROTEIN S10"/>
    <property type="match status" value="1"/>
</dbReference>
<accession>A0A7M7TGQ3</accession>
<evidence type="ECO:0000256" key="7">
    <source>
        <dbReference type="ARBA" id="ARBA00035544"/>
    </source>
</evidence>
<dbReference type="InParanoid" id="A0A7M7TGQ3"/>
<feature type="compositionally biased region" description="Acidic residues" evidence="8">
    <location>
        <begin position="245"/>
        <end position="255"/>
    </location>
</feature>
<dbReference type="KEGG" id="spu:580986"/>
<dbReference type="AlphaFoldDB" id="A0A7M7TGQ3"/>
<dbReference type="CTD" id="55173"/>
<dbReference type="HAMAP" id="MF_00508">
    <property type="entry name" value="Ribosomal_uS10"/>
    <property type="match status" value="1"/>
</dbReference>
<dbReference type="InterPro" id="IPR001848">
    <property type="entry name" value="Ribosomal_uS10"/>
</dbReference>
<dbReference type="InterPro" id="IPR036838">
    <property type="entry name" value="Ribosomal_uS10_dom_sf"/>
</dbReference>
<keyword evidence="11" id="KW-1185">Reference proteome</keyword>
<feature type="compositionally biased region" description="Low complexity" evidence="8">
    <location>
        <begin position="234"/>
        <end position="244"/>
    </location>
</feature>
<dbReference type="Proteomes" id="UP000007110">
    <property type="component" value="Unassembled WGS sequence"/>
</dbReference>
<feature type="region of interest" description="Disordered" evidence="8">
    <location>
        <begin position="220"/>
        <end position="255"/>
    </location>
</feature>
<evidence type="ECO:0000313" key="10">
    <source>
        <dbReference type="EnsemblMetazoa" id="XP_786105"/>
    </source>
</evidence>
<dbReference type="EnsemblMetazoa" id="XM_781012">
    <property type="protein sequence ID" value="XP_786105"/>
    <property type="gene ID" value="LOC580986"/>
</dbReference>
<dbReference type="GeneID" id="580986"/>
<reference evidence="10" key="2">
    <citation type="submission" date="2021-01" db="UniProtKB">
        <authorList>
            <consortium name="EnsemblMetazoa"/>
        </authorList>
    </citation>
    <scope>IDENTIFICATION</scope>
</reference>
<organism evidence="10 11">
    <name type="scientific">Strongylocentrotus purpuratus</name>
    <name type="common">Purple sea urchin</name>
    <dbReference type="NCBI Taxonomy" id="7668"/>
    <lineage>
        <taxon>Eukaryota</taxon>
        <taxon>Metazoa</taxon>
        <taxon>Echinodermata</taxon>
        <taxon>Eleutherozoa</taxon>
        <taxon>Echinozoa</taxon>
        <taxon>Echinoidea</taxon>
        <taxon>Euechinoidea</taxon>
        <taxon>Echinacea</taxon>
        <taxon>Camarodonta</taxon>
        <taxon>Echinidea</taxon>
        <taxon>Strongylocentrotidae</taxon>
        <taxon>Strongylocentrotus</taxon>
    </lineage>
</organism>
<proteinExistence type="inferred from homology"/>
<dbReference type="GO" id="GO:0005739">
    <property type="term" value="C:mitochondrion"/>
    <property type="evidence" value="ECO:0000318"/>
    <property type="project" value="GO_Central"/>
</dbReference>
<dbReference type="InterPro" id="IPR040055">
    <property type="entry name" value="Ribosomal_uS10m"/>
</dbReference>
<reference evidence="11" key="1">
    <citation type="submission" date="2015-02" db="EMBL/GenBank/DDBJ databases">
        <title>Genome sequencing for Strongylocentrotus purpuratus.</title>
        <authorList>
            <person name="Murali S."/>
            <person name="Liu Y."/>
            <person name="Vee V."/>
            <person name="English A."/>
            <person name="Wang M."/>
            <person name="Skinner E."/>
            <person name="Han Y."/>
            <person name="Muzny D.M."/>
            <person name="Worley K.C."/>
            <person name="Gibbs R.A."/>
        </authorList>
    </citation>
    <scope>NUCLEOTIDE SEQUENCE</scope>
</reference>
<dbReference type="RefSeq" id="XP_786105.4">
    <property type="nucleotide sequence ID" value="XM_781012.4"/>
</dbReference>
<evidence type="ECO:0000313" key="11">
    <source>
        <dbReference type="Proteomes" id="UP000007110"/>
    </source>
</evidence>
<dbReference type="PANTHER" id="PTHR13334:SF4">
    <property type="entry name" value="SMALL RIBOSOMAL SUBUNIT PROTEIN US10M"/>
    <property type="match status" value="1"/>
</dbReference>
<dbReference type="FunCoup" id="A0A7M7TGQ3">
    <property type="interactions" value="406"/>
</dbReference>
<dbReference type="SUPFAM" id="SSF54999">
    <property type="entry name" value="Ribosomal protein S10"/>
    <property type="match status" value="1"/>
</dbReference>
<name>A0A7M7TGQ3_STRPU</name>
<keyword evidence="4" id="KW-0496">Mitochondrion</keyword>
<evidence type="ECO:0000256" key="6">
    <source>
        <dbReference type="ARBA" id="ARBA00035261"/>
    </source>
</evidence>
<dbReference type="SMART" id="SM01403">
    <property type="entry name" value="Ribosomal_S10"/>
    <property type="match status" value="1"/>
</dbReference>
<dbReference type="OrthoDB" id="366214at2759"/>
<evidence type="ECO:0000256" key="1">
    <source>
        <dbReference type="ARBA" id="ARBA00004173"/>
    </source>
</evidence>
<evidence type="ECO:0000256" key="3">
    <source>
        <dbReference type="ARBA" id="ARBA00022980"/>
    </source>
</evidence>
<dbReference type="GO" id="GO:0006412">
    <property type="term" value="P:translation"/>
    <property type="evidence" value="ECO:0007669"/>
    <property type="project" value="InterPro"/>
</dbReference>